<dbReference type="Ensembl" id="ENSOGAT00000002626.2">
    <property type="protein sequence ID" value="ENSOGAP00000002349.2"/>
    <property type="gene ID" value="ENSOGAG00000002624.2"/>
</dbReference>
<reference evidence="7" key="2">
    <citation type="submission" date="2025-08" db="UniProtKB">
        <authorList>
            <consortium name="Ensembl"/>
        </authorList>
    </citation>
    <scope>IDENTIFICATION</scope>
</reference>
<feature type="region of interest" description="Disordered" evidence="5">
    <location>
        <begin position="1"/>
        <end position="33"/>
    </location>
</feature>
<dbReference type="GO" id="GO:0007283">
    <property type="term" value="P:spermatogenesis"/>
    <property type="evidence" value="ECO:0007669"/>
    <property type="project" value="UniProtKB-KW"/>
</dbReference>
<feature type="region of interest" description="Disordered" evidence="5">
    <location>
        <begin position="372"/>
        <end position="392"/>
    </location>
</feature>
<dbReference type="PANTHER" id="PTHR14695">
    <property type="entry name" value="SHC SH2-DOMAIN BINDING PROTEIN 1-RELATED"/>
    <property type="match status" value="1"/>
</dbReference>
<dbReference type="Proteomes" id="UP000005225">
    <property type="component" value="Unassembled WGS sequence"/>
</dbReference>
<evidence type="ECO:0000313" key="8">
    <source>
        <dbReference type="Proteomes" id="UP000005225"/>
    </source>
</evidence>
<dbReference type="InterPro" id="IPR045140">
    <property type="entry name" value="SHCBP1-like"/>
</dbReference>
<feature type="compositionally biased region" description="Pro residues" evidence="5">
    <location>
        <begin position="19"/>
        <end position="28"/>
    </location>
</feature>
<dbReference type="STRING" id="30611.ENSOGAP00000002349"/>
<evidence type="ECO:0000256" key="2">
    <source>
        <dbReference type="ARBA" id="ARBA00022490"/>
    </source>
</evidence>
<evidence type="ECO:0000256" key="4">
    <source>
        <dbReference type="ARBA" id="ARBA00023212"/>
    </source>
</evidence>
<feature type="region of interest" description="Disordered" evidence="5">
    <location>
        <begin position="55"/>
        <end position="166"/>
    </location>
</feature>
<reference evidence="7" key="3">
    <citation type="submission" date="2025-09" db="UniProtKB">
        <authorList>
            <consortium name="Ensembl"/>
        </authorList>
    </citation>
    <scope>IDENTIFICATION</scope>
</reference>
<dbReference type="GO" id="GO:0072687">
    <property type="term" value="C:meiotic spindle"/>
    <property type="evidence" value="ECO:0007669"/>
    <property type="project" value="Ensembl"/>
</dbReference>
<dbReference type="FunCoup" id="H0WL49">
    <property type="interactions" value="15"/>
</dbReference>
<dbReference type="Gene3D" id="2.160.20.10">
    <property type="entry name" value="Single-stranded right-handed beta-helix, Pectin lyase-like"/>
    <property type="match status" value="1"/>
</dbReference>
<evidence type="ECO:0000256" key="3">
    <source>
        <dbReference type="ARBA" id="ARBA00022737"/>
    </source>
</evidence>
<dbReference type="InterPro" id="IPR039448">
    <property type="entry name" value="Beta_helix"/>
</dbReference>
<sequence>MDGSDPHPHPRPEPRPRPHPPATPPAGPPRAAALVAGPACAAREKWLTAAAAVRAPEMASGARASAAADSLRAVSPGRAGEKGVSASPGDTAAAATLRSTASGVRSVVASPRPVKGKAAREATRRRLQLQPASQAEGPGEAAGQEEEEPLLSVPEEEEDEAQPLPPVCVSPMRGMWRDEKVALYCDAVLQGCKAEDADEAMSKYLSEKLRLKDKWFGVWKTNPELFFVKYEEASIPFVGILVEVTCKPSQNSSSCFKVTVSVADPFSSNIANIPRNLVNEILEELEHSVPLLEVYPVEGQDADIRDIALALEVVSTYYFFVGQNCNQNCNRNLDFTIPLPETLSWYLHTSHMHQPGPGQLNNRQLREKGRNQGTTLRKEQLEGERTEQQHTARETIHSLRQEYILIFFLGQLEAPVSKNYRVHGPFFPRILRRRKGKRDFGKTITHIVAKVMTTEMVKDLSSDTLLQQHDDLDLALDSCYSGDTVVIFPGEYQAANLALLTDDIVIKGVGKREEILITSEPSHDSFVVSKAENVKLMHLSLIQQGTVDGIVVVESGHMTLENCILKCEGTGVCVLTGAALTITDSEITGAQGAGVELYPGSIAILERNEIHHCNNLRTSDSSKSTLGGVNMKVLPAPKLKMTNNHIYSNNGYGVSILQPTEQYFIVAEDALNKGAASGDKKDDTVLSKVMQNLNLEMNNNKIEANLKGDIRIVTS</sequence>
<dbReference type="EMBL" id="AAQR03037972">
    <property type="status" value="NOT_ANNOTATED_CDS"/>
    <property type="molecule type" value="Genomic_DNA"/>
</dbReference>
<dbReference type="GO" id="GO:2001252">
    <property type="term" value="P:positive regulation of chromosome organization"/>
    <property type="evidence" value="ECO:0007669"/>
    <property type="project" value="Ensembl"/>
</dbReference>
<dbReference type="EMBL" id="AAQR03037970">
    <property type="status" value="NOT_ANNOTATED_CDS"/>
    <property type="molecule type" value="Genomic_DNA"/>
</dbReference>
<dbReference type="eggNOG" id="ENOG502QT5S">
    <property type="taxonomic scope" value="Eukaryota"/>
</dbReference>
<dbReference type="SMART" id="SM00722">
    <property type="entry name" value="CASH"/>
    <property type="match status" value="1"/>
</dbReference>
<dbReference type="EMBL" id="AAQR03037974">
    <property type="status" value="NOT_ANNOTATED_CDS"/>
    <property type="molecule type" value="Genomic_DNA"/>
</dbReference>
<keyword evidence="3" id="KW-0677">Repeat</keyword>
<dbReference type="EMBL" id="AAQR03037975">
    <property type="status" value="NOT_ANNOTATED_CDS"/>
    <property type="molecule type" value="Genomic_DNA"/>
</dbReference>
<feature type="compositionally biased region" description="Acidic residues" evidence="5">
    <location>
        <begin position="143"/>
        <end position="161"/>
    </location>
</feature>
<dbReference type="GO" id="GO:0030154">
    <property type="term" value="P:cell differentiation"/>
    <property type="evidence" value="ECO:0007669"/>
    <property type="project" value="UniProtKB-KW"/>
</dbReference>
<feature type="compositionally biased region" description="Basic and acidic residues" evidence="5">
    <location>
        <begin position="1"/>
        <end position="16"/>
    </location>
</feature>
<dbReference type="EMBL" id="AAQR03037971">
    <property type="status" value="NOT_ANNOTATED_CDS"/>
    <property type="molecule type" value="Genomic_DNA"/>
</dbReference>
<comment type="subcellular location">
    <subcellularLocation>
        <location evidence="1">Cytoplasm</location>
        <location evidence="1">Cytoskeleton</location>
        <location evidence="1">Spindle</location>
    </subcellularLocation>
</comment>
<dbReference type="InterPro" id="IPR057508">
    <property type="entry name" value="SHCBP-like_N"/>
</dbReference>
<gene>
    <name evidence="7" type="primary">SHCBP1L</name>
</gene>
<dbReference type="InterPro" id="IPR006633">
    <property type="entry name" value="Carb-bd_sugar_hydrolysis-dom"/>
</dbReference>
<dbReference type="EMBL" id="AAQR03037973">
    <property type="status" value="NOT_ANNOTATED_CDS"/>
    <property type="molecule type" value="Genomic_DNA"/>
</dbReference>
<dbReference type="HOGENOM" id="CLU_022717_0_0_1"/>
<proteinExistence type="predicted"/>
<feature type="compositionally biased region" description="Low complexity" evidence="5">
    <location>
        <begin position="91"/>
        <end position="102"/>
    </location>
</feature>
<dbReference type="EMBL" id="AAQR03037968">
    <property type="status" value="NOT_ANNOTATED_CDS"/>
    <property type="molecule type" value="Genomic_DNA"/>
</dbReference>
<dbReference type="EMBL" id="AAQR03037967">
    <property type="status" value="NOT_ANNOTATED_CDS"/>
    <property type="molecule type" value="Genomic_DNA"/>
</dbReference>
<dbReference type="AlphaFoldDB" id="H0WL49"/>
<dbReference type="InterPro" id="IPR012334">
    <property type="entry name" value="Pectin_lyas_fold"/>
</dbReference>
<dbReference type="GO" id="GO:0007112">
    <property type="term" value="P:male meiosis cytokinesis"/>
    <property type="evidence" value="ECO:0007669"/>
    <property type="project" value="TreeGrafter"/>
</dbReference>
<dbReference type="InterPro" id="IPR006626">
    <property type="entry name" value="PbH1"/>
</dbReference>
<name>H0WL49_OTOGA</name>
<dbReference type="InParanoid" id="H0WL49"/>
<keyword evidence="2" id="KW-0963">Cytoplasm</keyword>
<evidence type="ECO:0000313" key="7">
    <source>
        <dbReference type="Ensembl" id="ENSOGAP00000002349.2"/>
    </source>
</evidence>
<dbReference type="EMBL" id="AAQR03037969">
    <property type="status" value="NOT_ANNOTATED_CDS"/>
    <property type="molecule type" value="Genomic_DNA"/>
</dbReference>
<keyword evidence="4" id="KW-0206">Cytoskeleton</keyword>
<feature type="domain" description="Carbohydrate-binding/sugar hydrolysis" evidence="6">
    <location>
        <begin position="438"/>
        <end position="598"/>
    </location>
</feature>
<dbReference type="SUPFAM" id="SSF51126">
    <property type="entry name" value="Pectin lyase-like"/>
    <property type="match status" value="1"/>
</dbReference>
<dbReference type="Pfam" id="PF23762">
    <property type="entry name" value="SHCBP_N"/>
    <property type="match status" value="1"/>
</dbReference>
<protein>
    <submittedName>
        <fullName evidence="7">SHC binding and spindle associated 1 like</fullName>
    </submittedName>
</protein>
<dbReference type="SMART" id="SM00710">
    <property type="entry name" value="PbH1"/>
    <property type="match status" value="4"/>
</dbReference>
<dbReference type="Pfam" id="PF13229">
    <property type="entry name" value="Beta_helix"/>
    <property type="match status" value="1"/>
</dbReference>
<reference evidence="8" key="1">
    <citation type="submission" date="2011-03" db="EMBL/GenBank/DDBJ databases">
        <title>Version 3 of the genome sequence of Otolemur garnettii (Bushbaby).</title>
        <authorList>
            <consortium name="The Broad Institute Genome Sequencing Platform"/>
            <person name="Di Palma F."/>
            <person name="Johnson J."/>
            <person name="Lander E.S."/>
            <person name="Lindblad-Toh K."/>
            <person name="Jaffe D.B."/>
            <person name="Gnerre S."/>
            <person name="MacCallum I."/>
            <person name="Przybylski D."/>
            <person name="Ribeiro F.J."/>
            <person name="Burton J.N."/>
            <person name="Walker B.J."/>
            <person name="Sharpe T."/>
            <person name="Hall G."/>
        </authorList>
    </citation>
    <scope>NUCLEOTIDE SEQUENCE [LARGE SCALE GENOMIC DNA]</scope>
</reference>
<dbReference type="PANTHER" id="PTHR14695:SF7">
    <property type="entry name" value="TESTICULAR SPINDLE-ASSOCIATED PROTEIN SHCBP1L"/>
    <property type="match status" value="1"/>
</dbReference>
<dbReference type="OMA" id="INLWCDM"/>
<organism evidence="7 8">
    <name type="scientific">Otolemur garnettii</name>
    <name type="common">Small-eared galago</name>
    <name type="synonym">Garnett's greater bushbaby</name>
    <dbReference type="NCBI Taxonomy" id="30611"/>
    <lineage>
        <taxon>Eukaryota</taxon>
        <taxon>Metazoa</taxon>
        <taxon>Chordata</taxon>
        <taxon>Craniata</taxon>
        <taxon>Vertebrata</taxon>
        <taxon>Euteleostomi</taxon>
        <taxon>Mammalia</taxon>
        <taxon>Eutheria</taxon>
        <taxon>Euarchontoglires</taxon>
        <taxon>Primates</taxon>
        <taxon>Strepsirrhini</taxon>
        <taxon>Lorisiformes</taxon>
        <taxon>Galagidae</taxon>
        <taxon>Otolemur</taxon>
    </lineage>
</organism>
<accession>H0WL49</accession>
<dbReference type="InterPro" id="IPR011050">
    <property type="entry name" value="Pectin_lyase_fold/virulence"/>
</dbReference>
<evidence type="ECO:0000259" key="6">
    <source>
        <dbReference type="SMART" id="SM00722"/>
    </source>
</evidence>
<keyword evidence="8" id="KW-1185">Reference proteome</keyword>
<evidence type="ECO:0000256" key="5">
    <source>
        <dbReference type="SAM" id="MobiDB-lite"/>
    </source>
</evidence>
<dbReference type="GeneTree" id="ENSGT00940000161173"/>
<dbReference type="EMBL" id="AAQR03037966">
    <property type="status" value="NOT_ANNOTATED_CDS"/>
    <property type="molecule type" value="Genomic_DNA"/>
</dbReference>
<evidence type="ECO:0000256" key="1">
    <source>
        <dbReference type="ARBA" id="ARBA00004186"/>
    </source>
</evidence>
<feature type="compositionally biased region" description="Low complexity" evidence="5">
    <location>
        <begin position="55"/>
        <end position="75"/>
    </location>
</feature>